<protein>
    <submittedName>
        <fullName evidence="1">Methionine biosynthesis protein MetW</fullName>
    </submittedName>
</protein>
<dbReference type="Proteomes" id="UP000435304">
    <property type="component" value="Unassembled WGS sequence"/>
</dbReference>
<comment type="caution">
    <text evidence="1">The sequence shown here is derived from an EMBL/GenBank/DDBJ whole genome shotgun (WGS) entry which is preliminary data.</text>
</comment>
<dbReference type="EMBL" id="WPCU01000005">
    <property type="protein sequence ID" value="MVA75855.1"/>
    <property type="molecule type" value="Genomic_DNA"/>
</dbReference>
<reference evidence="1 2" key="1">
    <citation type="submission" date="2019-12" db="EMBL/GenBank/DDBJ databases">
        <title>Auraticoccus cholistani sp. nov., an actinomycete isolated from soil of Cholistan desert.</title>
        <authorList>
            <person name="Cheema M.T."/>
        </authorList>
    </citation>
    <scope>NUCLEOTIDE SEQUENCE [LARGE SCALE GENOMIC DNA]</scope>
    <source>
        <strain evidence="1 2">F435</strain>
    </source>
</reference>
<dbReference type="SUPFAM" id="SSF53335">
    <property type="entry name" value="S-adenosyl-L-methionine-dependent methyltransferases"/>
    <property type="match status" value="1"/>
</dbReference>
<proteinExistence type="predicted"/>
<sequence length="209" mass="23117">MNLRDDLAVVADLVADGSRVLDLGCGDGQLVRHLERRHGCTGTGVEIDPEAVLRAIRSGVSVIELDIDAQLGEFGDDSYDVVVLSKVLQATRRPAEVLAQMSRIAPRCIVSVPNFGLWTHRWRLLRGRMPMSRQMPYDWHDTPNIHNATLVDLEEFLAEQGFAVEQRILFDAAGRVASWPDRLANLMSGAAVYLLARGDEAQRRASTTA</sequence>
<dbReference type="Gene3D" id="3.40.50.150">
    <property type="entry name" value="Vaccinia Virus protein VP39"/>
    <property type="match status" value="1"/>
</dbReference>
<dbReference type="InterPro" id="IPR010743">
    <property type="entry name" value="Methionine_synth_MetW"/>
</dbReference>
<dbReference type="InterPro" id="IPR029063">
    <property type="entry name" value="SAM-dependent_MTases_sf"/>
</dbReference>
<dbReference type="Pfam" id="PF07021">
    <property type="entry name" value="MetW"/>
    <property type="match status" value="1"/>
</dbReference>
<organism evidence="1 2">
    <name type="scientific">Auraticoccus cholistanensis</name>
    <dbReference type="NCBI Taxonomy" id="2656650"/>
    <lineage>
        <taxon>Bacteria</taxon>
        <taxon>Bacillati</taxon>
        <taxon>Actinomycetota</taxon>
        <taxon>Actinomycetes</taxon>
        <taxon>Propionibacteriales</taxon>
        <taxon>Propionibacteriaceae</taxon>
        <taxon>Auraticoccus</taxon>
    </lineage>
</organism>
<evidence type="ECO:0000313" key="1">
    <source>
        <dbReference type="EMBL" id="MVA75855.1"/>
    </source>
</evidence>
<dbReference type="NCBIfam" id="TIGR02081">
    <property type="entry name" value="metW"/>
    <property type="match status" value="1"/>
</dbReference>
<dbReference type="CDD" id="cd02440">
    <property type="entry name" value="AdoMet_MTases"/>
    <property type="match status" value="1"/>
</dbReference>
<dbReference type="PANTHER" id="PTHR43861">
    <property type="entry name" value="TRANS-ACONITATE 2-METHYLTRANSFERASE-RELATED"/>
    <property type="match status" value="1"/>
</dbReference>
<gene>
    <name evidence="1" type="primary">metW</name>
    <name evidence="1" type="ORF">GC722_07435</name>
</gene>
<accession>A0A6A9UVY2</accession>
<keyword evidence="2" id="KW-1185">Reference proteome</keyword>
<name>A0A6A9UVY2_9ACTN</name>
<dbReference type="AlphaFoldDB" id="A0A6A9UVY2"/>
<evidence type="ECO:0000313" key="2">
    <source>
        <dbReference type="Proteomes" id="UP000435304"/>
    </source>
</evidence>